<dbReference type="AlphaFoldDB" id="A0A1N6IF70"/>
<accession>A0A1N6IF70</accession>
<feature type="chain" id="PRO_5009936599" evidence="1">
    <location>
        <begin position="19"/>
        <end position="210"/>
    </location>
</feature>
<evidence type="ECO:0000313" key="3">
    <source>
        <dbReference type="EMBL" id="SIO30670.1"/>
    </source>
</evidence>
<name>A0A1N6IF70_9RHOB</name>
<dbReference type="InterPro" id="IPR051532">
    <property type="entry name" value="Ester_Hydrolysis_Enzymes"/>
</dbReference>
<dbReference type="SUPFAM" id="SSF52266">
    <property type="entry name" value="SGNH hydrolase"/>
    <property type="match status" value="1"/>
</dbReference>
<dbReference type="InterPro" id="IPR013830">
    <property type="entry name" value="SGNH_hydro"/>
</dbReference>
<dbReference type="Pfam" id="PF13472">
    <property type="entry name" value="Lipase_GDSL_2"/>
    <property type="match status" value="1"/>
</dbReference>
<keyword evidence="4" id="KW-1185">Reference proteome</keyword>
<dbReference type="GO" id="GO:0004622">
    <property type="term" value="F:phosphatidylcholine lysophospholipase activity"/>
    <property type="evidence" value="ECO:0007669"/>
    <property type="project" value="TreeGrafter"/>
</dbReference>
<dbReference type="PANTHER" id="PTHR30383:SF24">
    <property type="entry name" value="THIOESTERASE 1_PROTEASE 1_LYSOPHOSPHOLIPASE L1"/>
    <property type="match status" value="1"/>
</dbReference>
<evidence type="ECO:0000259" key="2">
    <source>
        <dbReference type="Pfam" id="PF13472"/>
    </source>
</evidence>
<dbReference type="InterPro" id="IPR036514">
    <property type="entry name" value="SGNH_hydro_sf"/>
</dbReference>
<gene>
    <name evidence="3" type="ORF">SAMN05444002_3800</name>
</gene>
<reference evidence="4" key="1">
    <citation type="submission" date="2016-11" db="EMBL/GenBank/DDBJ databases">
        <authorList>
            <person name="Varghese N."/>
            <person name="Submissions S."/>
        </authorList>
    </citation>
    <scope>NUCLEOTIDE SEQUENCE [LARGE SCALE GENOMIC DNA]</scope>
    <source>
        <strain evidence="4">DSM 29440</strain>
    </source>
</reference>
<protein>
    <submittedName>
        <fullName evidence="3">Acyl-CoA thioesterase-1</fullName>
    </submittedName>
</protein>
<dbReference type="PANTHER" id="PTHR30383">
    <property type="entry name" value="THIOESTERASE 1/PROTEASE 1/LYSOPHOSPHOLIPASE L1"/>
    <property type="match status" value="1"/>
</dbReference>
<keyword evidence="1" id="KW-0732">Signal</keyword>
<dbReference type="EMBL" id="FSRL01000002">
    <property type="protein sequence ID" value="SIO30670.1"/>
    <property type="molecule type" value="Genomic_DNA"/>
</dbReference>
<dbReference type="Proteomes" id="UP000184932">
    <property type="component" value="Unassembled WGS sequence"/>
</dbReference>
<feature type="domain" description="SGNH hydrolase-type esterase" evidence="2">
    <location>
        <begin position="25"/>
        <end position="192"/>
    </location>
</feature>
<sequence length="210" mass="22158">MLALKALTTFFVVSVATAQPVVVAALGDSLTAGYGLPQEEGFVPVLQGWLSEQGAEVELRNAGVSGDTTAGGLSRVEWTLTEDVDALIVELGGNDMLRGVDPAASRGNLDGILKAAEARDLPVLLVGLAASGNFGPDYKAAFDAMYPELAETYGTLLYPDFFAVLTGREDQAAARRELMQGDGIHPSAEGVRLIVQDIGPRVLELIERVE</sequence>
<proteinExistence type="predicted"/>
<dbReference type="CDD" id="cd01822">
    <property type="entry name" value="Lysophospholipase_L1_like"/>
    <property type="match status" value="1"/>
</dbReference>
<feature type="signal peptide" evidence="1">
    <location>
        <begin position="1"/>
        <end position="18"/>
    </location>
</feature>
<evidence type="ECO:0000256" key="1">
    <source>
        <dbReference type="SAM" id="SignalP"/>
    </source>
</evidence>
<dbReference type="STRING" id="1217970.SAMN05444002_3800"/>
<evidence type="ECO:0000313" key="4">
    <source>
        <dbReference type="Proteomes" id="UP000184932"/>
    </source>
</evidence>
<organism evidence="3 4">
    <name type="scientific">Vannielia litorea</name>
    <dbReference type="NCBI Taxonomy" id="1217970"/>
    <lineage>
        <taxon>Bacteria</taxon>
        <taxon>Pseudomonadati</taxon>
        <taxon>Pseudomonadota</taxon>
        <taxon>Alphaproteobacteria</taxon>
        <taxon>Rhodobacterales</taxon>
        <taxon>Paracoccaceae</taxon>
        <taxon>Vannielia</taxon>
    </lineage>
</organism>
<dbReference type="Gene3D" id="3.40.50.1110">
    <property type="entry name" value="SGNH hydrolase"/>
    <property type="match status" value="1"/>
</dbReference>